<sequence length="168" mass="18748">MAGSTLTSGGWPHDPGAAREAGPPRRPGRPPDHGRVLRSVRVRLQRCDGPRGHCCRSRRRTPCLVPRAGCRAVTAQRARREPAPGFFDLVTLLDFEEKARSFRGNKEARIVRTFKTSAARYYQRLGNVIDSPEALIHNPQLVHHLLDQRAARAADRAARTTATDRTRS</sequence>
<accession>A0A4Y8JU85</accession>
<dbReference type="InterPro" id="IPR021678">
    <property type="entry name" value="DUF3263"/>
</dbReference>
<evidence type="ECO:0000313" key="2">
    <source>
        <dbReference type="EMBL" id="TFD27481.1"/>
    </source>
</evidence>
<comment type="caution">
    <text evidence="2">The sequence shown here is derived from an EMBL/GenBank/DDBJ whole genome shotgun (WGS) entry which is preliminary data.</text>
</comment>
<protein>
    <submittedName>
        <fullName evidence="2">DUF3263 domain-containing protein</fullName>
    </submittedName>
</protein>
<dbReference type="Proteomes" id="UP000297472">
    <property type="component" value="Unassembled WGS sequence"/>
</dbReference>
<reference evidence="2 3" key="1">
    <citation type="submission" date="2019-03" db="EMBL/GenBank/DDBJ databases">
        <title>Genomics of glacier-inhabiting Cryobacterium strains.</title>
        <authorList>
            <person name="Liu Q."/>
            <person name="Xin Y.-H."/>
        </authorList>
    </citation>
    <scope>NUCLEOTIDE SEQUENCE [LARGE SCALE GENOMIC DNA]</scope>
    <source>
        <strain evidence="2 3">TMT1-51</strain>
    </source>
</reference>
<gene>
    <name evidence="2" type="ORF">E3T49_13130</name>
</gene>
<dbReference type="Pfam" id="PF11662">
    <property type="entry name" value="DUF3263"/>
    <property type="match status" value="1"/>
</dbReference>
<dbReference type="EMBL" id="SOHA01000039">
    <property type="protein sequence ID" value="TFD27481.1"/>
    <property type="molecule type" value="Genomic_DNA"/>
</dbReference>
<keyword evidence="3" id="KW-1185">Reference proteome</keyword>
<name>A0A4Y8JU85_9MICO</name>
<dbReference type="AlphaFoldDB" id="A0A4Y8JU85"/>
<feature type="region of interest" description="Disordered" evidence="1">
    <location>
        <begin position="1"/>
        <end position="35"/>
    </location>
</feature>
<evidence type="ECO:0000256" key="1">
    <source>
        <dbReference type="SAM" id="MobiDB-lite"/>
    </source>
</evidence>
<organism evidence="2 3">
    <name type="scientific">Cryobacterium cryoconiti</name>
    <dbReference type="NCBI Taxonomy" id="1259239"/>
    <lineage>
        <taxon>Bacteria</taxon>
        <taxon>Bacillati</taxon>
        <taxon>Actinomycetota</taxon>
        <taxon>Actinomycetes</taxon>
        <taxon>Micrococcales</taxon>
        <taxon>Microbacteriaceae</taxon>
        <taxon>Cryobacterium</taxon>
    </lineage>
</organism>
<proteinExistence type="predicted"/>
<dbReference type="OrthoDB" id="3268863at2"/>
<evidence type="ECO:0000313" key="3">
    <source>
        <dbReference type="Proteomes" id="UP000297472"/>
    </source>
</evidence>